<dbReference type="RefSeq" id="WP_174134988.1">
    <property type="nucleotide sequence ID" value="NZ_JABUFE010000001.1"/>
</dbReference>
<evidence type="ECO:0000313" key="2">
    <source>
        <dbReference type="Proteomes" id="UP000777935"/>
    </source>
</evidence>
<reference evidence="1 2" key="1">
    <citation type="submission" date="2020-06" db="EMBL/GenBank/DDBJ databases">
        <title>Sulfitobacter algicola sp. nov., isolated from green algae.</title>
        <authorList>
            <person name="Wang C."/>
        </authorList>
    </citation>
    <scope>NUCLEOTIDE SEQUENCE [LARGE SCALE GENOMIC DNA]</scope>
    <source>
        <strain evidence="1 2">1151</strain>
    </source>
</reference>
<comment type="caution">
    <text evidence="1">The sequence shown here is derived from an EMBL/GenBank/DDBJ whole genome shotgun (WGS) entry which is preliminary data.</text>
</comment>
<dbReference type="InterPro" id="IPR010263">
    <property type="entry name" value="T6SS_TssK"/>
</dbReference>
<name>A0ABX2ILI3_9RHOB</name>
<sequence>MKTANRVAWTEGMFLRTQHFQQADRWAEHLVVESTRPLAPYPWGITEISIDQSALAIGRFGLTSISGILADGTPFSAPEHCDLPAPLILEEGVKNATVFLTLPMLRPGAPSFAPEDGPVSARQLRSDYDAADANTDSAFSAEIGVARLRFALKLDSDDMSGLERLMLGRVIEVRTDLSVVLDETIIPPALNIGASRRLSGLLTEFLGLIRHRAEAIARRAGDPSLRGAAEVGDYLMLQALNRASPVIAHLNAQASQIHPEILYRHCVSLAGELATLTEPTRLPEEFPAYRHDDIEDTFAPVFAALRRALSSVLEQSAVPIPLEQRRHGVRVGMINDASLLKEAGFVLAVRADMPNESLRRTLPNQIKVGPVERIAELVNVALPGVAVRPAAVAPRQLPFSAGTVYFDLDTDSDIWDSVKKSGTLAIHLATEFPGIELELWGLR</sequence>
<evidence type="ECO:0000313" key="1">
    <source>
        <dbReference type="EMBL" id="NSX53729.1"/>
    </source>
</evidence>
<dbReference type="Pfam" id="PF05936">
    <property type="entry name" value="T6SS_VasE"/>
    <property type="match status" value="1"/>
</dbReference>
<accession>A0ABX2ILI3</accession>
<gene>
    <name evidence="1" type="primary">tssK</name>
    <name evidence="1" type="ORF">HRQ87_02845</name>
</gene>
<proteinExistence type="predicted"/>
<dbReference type="Proteomes" id="UP000777935">
    <property type="component" value="Unassembled WGS sequence"/>
</dbReference>
<protein>
    <submittedName>
        <fullName evidence="1">Type VI secretion system baseplate subunit TssK</fullName>
    </submittedName>
</protein>
<dbReference type="NCBIfam" id="TIGR03353">
    <property type="entry name" value="VI_chp_4"/>
    <property type="match status" value="1"/>
</dbReference>
<dbReference type="PANTHER" id="PTHR35566">
    <property type="entry name" value="BLR3599 PROTEIN"/>
    <property type="match status" value="1"/>
</dbReference>
<dbReference type="EMBL" id="JABUFE010000001">
    <property type="protein sequence ID" value="NSX53729.1"/>
    <property type="molecule type" value="Genomic_DNA"/>
</dbReference>
<dbReference type="PANTHER" id="PTHR35566:SF1">
    <property type="entry name" value="TYPE VI SECRETION SYSTEM BASEPLATE COMPONENT TSSK1"/>
    <property type="match status" value="1"/>
</dbReference>
<organism evidence="1 2">
    <name type="scientific">Parasulfitobacter algicola</name>
    <dbReference type="NCBI Taxonomy" id="2614809"/>
    <lineage>
        <taxon>Bacteria</taxon>
        <taxon>Pseudomonadati</taxon>
        <taxon>Pseudomonadota</taxon>
        <taxon>Alphaproteobacteria</taxon>
        <taxon>Rhodobacterales</taxon>
        <taxon>Roseobacteraceae</taxon>
        <taxon>Parasulfitobacter</taxon>
    </lineage>
</organism>
<keyword evidence="2" id="KW-1185">Reference proteome</keyword>